<organism evidence="2 3">
    <name type="scientific">Limosilactobacillus reuteri</name>
    <name type="common">Lactobacillus reuteri</name>
    <dbReference type="NCBI Taxonomy" id="1598"/>
    <lineage>
        <taxon>Bacteria</taxon>
        <taxon>Bacillati</taxon>
        <taxon>Bacillota</taxon>
        <taxon>Bacilli</taxon>
        <taxon>Lactobacillales</taxon>
        <taxon>Lactobacillaceae</taxon>
        <taxon>Limosilactobacillus</taxon>
    </lineage>
</organism>
<feature type="transmembrane region" description="Helical" evidence="1">
    <location>
        <begin position="53"/>
        <end position="74"/>
    </location>
</feature>
<name>A0AB36I4A1_LIMRT</name>
<proteinExistence type="predicted"/>
<accession>A0AB36I4A1</accession>
<sequence>MQQVGLSERETTKSIHSQVLMVFMLPIAGAVINLLFAAPAIKQIMTQLSFYNLPLMITVAVSITLALLVIYLLIYGFTTRAYHQIVDNIH</sequence>
<evidence type="ECO:0000313" key="2">
    <source>
        <dbReference type="EMBL" id="OJI11722.1"/>
    </source>
</evidence>
<gene>
    <name evidence="2" type="ORF">BJI45_00480</name>
</gene>
<dbReference type="EMBL" id="MKQH01000006">
    <property type="protein sequence ID" value="OJI11722.1"/>
    <property type="molecule type" value="Genomic_DNA"/>
</dbReference>
<keyword evidence="1" id="KW-1133">Transmembrane helix</keyword>
<evidence type="ECO:0000256" key="1">
    <source>
        <dbReference type="SAM" id="Phobius"/>
    </source>
</evidence>
<feature type="transmembrane region" description="Helical" evidence="1">
    <location>
        <begin position="20"/>
        <end position="41"/>
    </location>
</feature>
<protein>
    <recommendedName>
        <fullName evidence="4">ABC transporter permease</fullName>
    </recommendedName>
</protein>
<dbReference type="Proteomes" id="UP000184174">
    <property type="component" value="Unassembled WGS sequence"/>
</dbReference>
<evidence type="ECO:0008006" key="4">
    <source>
        <dbReference type="Google" id="ProtNLM"/>
    </source>
</evidence>
<reference evidence="2 3" key="1">
    <citation type="submission" date="2016-10" db="EMBL/GenBank/DDBJ databases">
        <title>Genome sequence of Lactobacillus reuteri 121, a source of glucan and fructan exopolysaccharides.</title>
        <authorList>
            <person name="Gangoiti J."/>
            <person name="Lammerts Van Bueren A."/>
            <person name="Dijkhuizen L."/>
        </authorList>
    </citation>
    <scope>NUCLEOTIDE SEQUENCE [LARGE SCALE GENOMIC DNA]</scope>
    <source>
        <strain evidence="2 3">121</strain>
    </source>
</reference>
<keyword evidence="1" id="KW-0812">Transmembrane</keyword>
<comment type="caution">
    <text evidence="2">The sequence shown here is derived from an EMBL/GenBank/DDBJ whole genome shotgun (WGS) entry which is preliminary data.</text>
</comment>
<evidence type="ECO:0000313" key="3">
    <source>
        <dbReference type="Proteomes" id="UP000184174"/>
    </source>
</evidence>
<keyword evidence="1" id="KW-0472">Membrane</keyword>
<dbReference type="AlphaFoldDB" id="A0AB36I4A1"/>